<dbReference type="SMART" id="SM00903">
    <property type="entry name" value="Flavin_Reduct"/>
    <property type="match status" value="1"/>
</dbReference>
<proteinExistence type="inferred from homology"/>
<dbReference type="RefSeq" id="WP_356957991.1">
    <property type="nucleotide sequence ID" value="NZ_JBEYBD010000011.1"/>
</dbReference>
<dbReference type="InterPro" id="IPR002563">
    <property type="entry name" value="Flavin_Rdtase-like_dom"/>
</dbReference>
<accession>A0ABV2WRI5</accession>
<keyword evidence="2 4" id="KW-0560">Oxidoreductase</keyword>
<dbReference type="PANTHER" id="PTHR30466:SF11">
    <property type="entry name" value="FLAVIN-DEPENDENT MONOOXYGENASE, REDUCTASE SUBUNIT HSAB"/>
    <property type="match status" value="1"/>
</dbReference>
<keyword evidence="5" id="KW-1185">Reference proteome</keyword>
<protein>
    <submittedName>
        <fullName evidence="4">Flavin reductase family protein</fullName>
        <ecNumber evidence="4">1.-.-.-</ecNumber>
    </submittedName>
</protein>
<dbReference type="Pfam" id="PF01613">
    <property type="entry name" value="Flavin_Reduct"/>
    <property type="match status" value="1"/>
</dbReference>
<dbReference type="PANTHER" id="PTHR30466">
    <property type="entry name" value="FLAVIN REDUCTASE"/>
    <property type="match status" value="1"/>
</dbReference>
<dbReference type="SUPFAM" id="SSF50475">
    <property type="entry name" value="FMN-binding split barrel"/>
    <property type="match status" value="1"/>
</dbReference>
<evidence type="ECO:0000313" key="5">
    <source>
        <dbReference type="Proteomes" id="UP001550628"/>
    </source>
</evidence>
<gene>
    <name evidence="4" type="ORF">ABZ510_16705</name>
</gene>
<dbReference type="Gene3D" id="2.30.110.10">
    <property type="entry name" value="Electron Transport, Fmn-binding Protein, Chain A"/>
    <property type="match status" value="1"/>
</dbReference>
<organism evidence="4 5">
    <name type="scientific">Nocardia rhamnosiphila</name>
    <dbReference type="NCBI Taxonomy" id="426716"/>
    <lineage>
        <taxon>Bacteria</taxon>
        <taxon>Bacillati</taxon>
        <taxon>Actinomycetota</taxon>
        <taxon>Actinomycetes</taxon>
        <taxon>Mycobacteriales</taxon>
        <taxon>Nocardiaceae</taxon>
        <taxon>Nocardia</taxon>
    </lineage>
</organism>
<dbReference type="EC" id="1.-.-.-" evidence="4"/>
<dbReference type="InterPro" id="IPR050268">
    <property type="entry name" value="NADH-dep_flavin_reductase"/>
</dbReference>
<dbReference type="EMBL" id="JBEYBF010000010">
    <property type="protein sequence ID" value="MEU1953494.1"/>
    <property type="molecule type" value="Genomic_DNA"/>
</dbReference>
<comment type="caution">
    <text evidence="4">The sequence shown here is derived from an EMBL/GenBank/DDBJ whole genome shotgun (WGS) entry which is preliminary data.</text>
</comment>
<evidence type="ECO:0000313" key="4">
    <source>
        <dbReference type="EMBL" id="MEU1953494.1"/>
    </source>
</evidence>
<sequence length="165" mass="17203">MALTHTDPGTPVLREAFGRFPSGVVAICAEVDGVPTAMAASSFVGVSLDPALVAFCVQNSSTTWPVLRSAPHLGISVLGEAHDGAARTLAAKTGNRFDGLQTTTTDLGAVFVGGACLWLDTTVLDEVPAGDHTIVLMRVNELDLRDGMPIVFHRSGFSRLQAVTG</sequence>
<evidence type="ECO:0000256" key="2">
    <source>
        <dbReference type="ARBA" id="ARBA00023002"/>
    </source>
</evidence>
<dbReference type="InterPro" id="IPR012349">
    <property type="entry name" value="Split_barrel_FMN-bd"/>
</dbReference>
<name>A0ABV2WRI5_9NOCA</name>
<dbReference type="GO" id="GO:0016491">
    <property type="term" value="F:oxidoreductase activity"/>
    <property type="evidence" value="ECO:0007669"/>
    <property type="project" value="UniProtKB-KW"/>
</dbReference>
<feature type="domain" description="Flavin reductase like" evidence="3">
    <location>
        <begin position="17"/>
        <end position="159"/>
    </location>
</feature>
<reference evidence="4 5" key="1">
    <citation type="submission" date="2024-06" db="EMBL/GenBank/DDBJ databases">
        <title>The Natural Products Discovery Center: Release of the First 8490 Sequenced Strains for Exploring Actinobacteria Biosynthetic Diversity.</title>
        <authorList>
            <person name="Kalkreuter E."/>
            <person name="Kautsar S.A."/>
            <person name="Yang D."/>
            <person name="Bader C.D."/>
            <person name="Teijaro C.N."/>
            <person name="Fluegel L."/>
            <person name="Davis C.M."/>
            <person name="Simpson J.R."/>
            <person name="Lauterbach L."/>
            <person name="Steele A.D."/>
            <person name="Gui C."/>
            <person name="Meng S."/>
            <person name="Li G."/>
            <person name="Viehrig K."/>
            <person name="Ye F."/>
            <person name="Su P."/>
            <person name="Kiefer A.F."/>
            <person name="Nichols A."/>
            <person name="Cepeda A.J."/>
            <person name="Yan W."/>
            <person name="Fan B."/>
            <person name="Jiang Y."/>
            <person name="Adhikari A."/>
            <person name="Zheng C.-J."/>
            <person name="Schuster L."/>
            <person name="Cowan T.M."/>
            <person name="Smanski M.J."/>
            <person name="Chevrette M.G."/>
            <person name="De Carvalho L.P.S."/>
            <person name="Shen B."/>
        </authorList>
    </citation>
    <scope>NUCLEOTIDE SEQUENCE [LARGE SCALE GENOMIC DNA]</scope>
    <source>
        <strain evidence="4 5">NPDC019708</strain>
    </source>
</reference>
<evidence type="ECO:0000256" key="1">
    <source>
        <dbReference type="ARBA" id="ARBA00008898"/>
    </source>
</evidence>
<dbReference type="Proteomes" id="UP001550628">
    <property type="component" value="Unassembled WGS sequence"/>
</dbReference>
<evidence type="ECO:0000259" key="3">
    <source>
        <dbReference type="SMART" id="SM00903"/>
    </source>
</evidence>
<comment type="similarity">
    <text evidence="1">Belongs to the non-flavoprotein flavin reductase family.</text>
</comment>